<dbReference type="SUPFAM" id="SSF53474">
    <property type="entry name" value="alpha/beta-Hydrolases"/>
    <property type="match status" value="1"/>
</dbReference>
<feature type="domain" description="Serine aminopeptidase S33" evidence="2">
    <location>
        <begin position="41"/>
        <end position="164"/>
    </location>
</feature>
<feature type="domain" description="AB hydrolase-1" evidence="1">
    <location>
        <begin position="175"/>
        <end position="222"/>
    </location>
</feature>
<name>A0A852WZU1_9MICO</name>
<sequence length="242" mass="25775">MRRFIYPAPYWQEPAGSAPVDIGGPVPTFVLHRPAPSGAPTVVYLHGNGSDLGTIAPLAHPFVDEGMGFAAIEYPGYGPAGDQRTTEEGVMAAARRGLAHLAEQGVSGRRLVLVGESLGSAVAARLAHEGHGARLVLVSPFTSMTAMYRQVLRTRLWPSRLVPDRYETDGIAAGLRQPTLLVHGADDTLVPPEMSQRLAGLIPDARRVVVAGRTHNDLWERPSRLLQEVLDVAAEVGTSAAG</sequence>
<dbReference type="Gene3D" id="3.40.50.1820">
    <property type="entry name" value="alpha/beta hydrolase"/>
    <property type="match status" value="1"/>
</dbReference>
<comment type="caution">
    <text evidence="3">The sequence shown here is derived from an EMBL/GenBank/DDBJ whole genome shotgun (WGS) entry which is preliminary data.</text>
</comment>
<evidence type="ECO:0000259" key="2">
    <source>
        <dbReference type="Pfam" id="PF12146"/>
    </source>
</evidence>
<keyword evidence="4" id="KW-1185">Reference proteome</keyword>
<dbReference type="Proteomes" id="UP000592181">
    <property type="component" value="Unassembled WGS sequence"/>
</dbReference>
<dbReference type="AlphaFoldDB" id="A0A852WZU1"/>
<evidence type="ECO:0000259" key="1">
    <source>
        <dbReference type="Pfam" id="PF00561"/>
    </source>
</evidence>
<dbReference type="InterPro" id="IPR022742">
    <property type="entry name" value="Hydrolase_4"/>
</dbReference>
<reference evidence="3 4" key="1">
    <citation type="submission" date="2020-07" db="EMBL/GenBank/DDBJ databases">
        <title>Sequencing the genomes of 1000 actinobacteria strains.</title>
        <authorList>
            <person name="Klenk H.-P."/>
        </authorList>
    </citation>
    <scope>NUCLEOTIDE SEQUENCE [LARGE SCALE GENOMIC DNA]</scope>
    <source>
        <strain evidence="3 4">DSM 24723</strain>
    </source>
</reference>
<dbReference type="InterPro" id="IPR000073">
    <property type="entry name" value="AB_hydrolase_1"/>
</dbReference>
<evidence type="ECO:0000313" key="3">
    <source>
        <dbReference type="EMBL" id="NYG36376.1"/>
    </source>
</evidence>
<dbReference type="Pfam" id="PF12146">
    <property type="entry name" value="Hydrolase_4"/>
    <property type="match status" value="1"/>
</dbReference>
<dbReference type="Pfam" id="PF00561">
    <property type="entry name" value="Abhydrolase_1"/>
    <property type="match status" value="1"/>
</dbReference>
<accession>A0A852WZU1</accession>
<evidence type="ECO:0008006" key="5">
    <source>
        <dbReference type="Google" id="ProtNLM"/>
    </source>
</evidence>
<gene>
    <name evidence="3" type="ORF">BJY28_000845</name>
</gene>
<dbReference type="RefSeq" id="WP_179461894.1">
    <property type="nucleotide sequence ID" value="NZ_JACBZX010000001.1"/>
</dbReference>
<dbReference type="GO" id="GO:0003824">
    <property type="term" value="F:catalytic activity"/>
    <property type="evidence" value="ECO:0007669"/>
    <property type="project" value="UniProtKB-ARBA"/>
</dbReference>
<protein>
    <recommendedName>
        <fullName evidence="5">Serine aminopeptidase S33 domain-containing protein</fullName>
    </recommendedName>
</protein>
<dbReference type="InterPro" id="IPR029058">
    <property type="entry name" value="AB_hydrolase_fold"/>
</dbReference>
<dbReference type="PANTHER" id="PTHR12277">
    <property type="entry name" value="ALPHA/BETA HYDROLASE DOMAIN-CONTAINING PROTEIN"/>
    <property type="match status" value="1"/>
</dbReference>
<proteinExistence type="predicted"/>
<organism evidence="3 4">
    <name type="scientific">Janibacter alkaliphilus</name>
    <dbReference type="NCBI Taxonomy" id="1069963"/>
    <lineage>
        <taxon>Bacteria</taxon>
        <taxon>Bacillati</taxon>
        <taxon>Actinomycetota</taxon>
        <taxon>Actinomycetes</taxon>
        <taxon>Micrococcales</taxon>
        <taxon>Intrasporangiaceae</taxon>
        <taxon>Janibacter</taxon>
    </lineage>
</organism>
<dbReference type="EMBL" id="JACBZX010000001">
    <property type="protein sequence ID" value="NYG36376.1"/>
    <property type="molecule type" value="Genomic_DNA"/>
</dbReference>
<evidence type="ECO:0000313" key="4">
    <source>
        <dbReference type="Proteomes" id="UP000592181"/>
    </source>
</evidence>